<dbReference type="InterPro" id="IPR036938">
    <property type="entry name" value="PAP2/HPO_sf"/>
</dbReference>
<keyword evidence="5 8" id="KW-1133">Transmembrane helix</keyword>
<feature type="transmembrane region" description="Helical" evidence="8">
    <location>
        <begin position="143"/>
        <end position="163"/>
    </location>
</feature>
<evidence type="ECO:0000256" key="7">
    <source>
        <dbReference type="ARBA" id="ARBA00038324"/>
    </source>
</evidence>
<dbReference type="Pfam" id="PF01569">
    <property type="entry name" value="PAP2"/>
    <property type="match status" value="1"/>
</dbReference>
<dbReference type="GO" id="GO:0006670">
    <property type="term" value="P:sphingosine metabolic process"/>
    <property type="evidence" value="ECO:0007669"/>
    <property type="project" value="TreeGrafter"/>
</dbReference>
<evidence type="ECO:0000313" key="11">
    <source>
        <dbReference type="Proteomes" id="UP000478052"/>
    </source>
</evidence>
<dbReference type="Proteomes" id="UP000478052">
    <property type="component" value="Unassembled WGS sequence"/>
</dbReference>
<dbReference type="SUPFAM" id="SSF48317">
    <property type="entry name" value="Acid phosphatase/Vanadium-dependent haloperoxidase"/>
    <property type="match status" value="1"/>
</dbReference>
<evidence type="ECO:0000256" key="2">
    <source>
        <dbReference type="ARBA" id="ARBA00022692"/>
    </source>
</evidence>
<evidence type="ECO:0000259" key="9">
    <source>
        <dbReference type="SMART" id="SM00014"/>
    </source>
</evidence>
<feature type="transmembrane region" description="Helical" evidence="8">
    <location>
        <begin position="224"/>
        <end position="242"/>
    </location>
</feature>
<dbReference type="PANTHER" id="PTHR14969:SF28">
    <property type="entry name" value="DIHYDROSPHINGOSINE 1-PHOSPHATE PHOSPHATASE LCB3-RELATED"/>
    <property type="match status" value="1"/>
</dbReference>
<sequence>MDAVKDCIDYLKDPELVARFQRSFGVIRYDPSDNGATIPSLDNGESKTSNGNTVRKLNEIDHVTNKFWYYLFLFGTYFGDEIGYAIIIPFLIWNIDSAVARKMVLVWAVVMYIGQSIKDIVQWPRPQCPPVIRLQTKWSIEYGMPSTHAMISIALPFSVFYYISNRYQIDNNIGILIVLLWCMLISLSRLYLGMHSVLKGVAWGCAEEPILVGWRYVLSLDKDVVAGLLLAIVLLIPFVPLADVLDRYLMYSNWTPLIFIVVTVSLILIYPTSDQWTPTKGDTTLILATCAGLLTGGWLNVKLGIQDDIRVLNPINNLVSWPSINYLGVIVIRSCLGYGCIVLLFLIIKYFLCVIDKILIKSGMKIFDDVLKRHIPLLDITYKYFTFYMVSLNIFILIPFLQKLLFVPRDSFYHEAK</sequence>
<comment type="caution">
    <text evidence="10">The sequence shown here is derived from an EMBL/GenBank/DDBJ whole genome shotgun (WGS) entry which is preliminary data.</text>
</comment>
<reference evidence="10 11" key="1">
    <citation type="submission" date="2019-08" db="EMBL/GenBank/DDBJ databases">
        <title>Whole genome of Aphis craccivora.</title>
        <authorList>
            <person name="Voronova N.V."/>
            <person name="Shulinski R.S."/>
            <person name="Bandarenka Y.V."/>
            <person name="Zhorov D.G."/>
            <person name="Warner D."/>
        </authorList>
    </citation>
    <scope>NUCLEOTIDE SEQUENCE [LARGE SCALE GENOMIC DNA]</scope>
    <source>
        <strain evidence="10">180601</strain>
        <tissue evidence="10">Whole Body</tissue>
    </source>
</reference>
<comment type="similarity">
    <text evidence="7">Belongs to the type 2 lipid phosphate phosphatase family.</text>
</comment>
<keyword evidence="4" id="KW-0256">Endoplasmic reticulum</keyword>
<feature type="transmembrane region" description="Helical" evidence="8">
    <location>
        <begin position="285"/>
        <end position="305"/>
    </location>
</feature>
<feature type="transmembrane region" description="Helical" evidence="8">
    <location>
        <begin position="326"/>
        <end position="352"/>
    </location>
</feature>
<dbReference type="GO" id="GO:0005789">
    <property type="term" value="C:endoplasmic reticulum membrane"/>
    <property type="evidence" value="ECO:0007669"/>
    <property type="project" value="UniProtKB-SubCell"/>
</dbReference>
<evidence type="ECO:0000256" key="5">
    <source>
        <dbReference type="ARBA" id="ARBA00022989"/>
    </source>
</evidence>
<dbReference type="EMBL" id="VUJU01001615">
    <property type="protein sequence ID" value="KAF0764517.1"/>
    <property type="molecule type" value="Genomic_DNA"/>
</dbReference>
<comment type="subcellular location">
    <subcellularLocation>
        <location evidence="1">Endoplasmic reticulum membrane</location>
        <topology evidence="1">Multi-pass membrane protein</topology>
    </subcellularLocation>
</comment>
<dbReference type="CDD" id="cd03388">
    <property type="entry name" value="PAP2_SPPase1"/>
    <property type="match status" value="1"/>
</dbReference>
<evidence type="ECO:0000256" key="6">
    <source>
        <dbReference type="ARBA" id="ARBA00023136"/>
    </source>
</evidence>
<evidence type="ECO:0000256" key="3">
    <source>
        <dbReference type="ARBA" id="ARBA00022801"/>
    </source>
</evidence>
<evidence type="ECO:0000313" key="10">
    <source>
        <dbReference type="EMBL" id="KAF0764517.1"/>
    </source>
</evidence>
<dbReference type="SMART" id="SM00014">
    <property type="entry name" value="acidPPc"/>
    <property type="match status" value="1"/>
</dbReference>
<accession>A0A6G0Z251</accession>
<gene>
    <name evidence="10" type="ORF">FWK35_00019321</name>
</gene>
<feature type="transmembrane region" description="Helical" evidence="8">
    <location>
        <begin position="254"/>
        <end position="273"/>
    </location>
</feature>
<feature type="transmembrane region" description="Helical" evidence="8">
    <location>
        <begin position="67"/>
        <end position="92"/>
    </location>
</feature>
<feature type="transmembrane region" description="Helical" evidence="8">
    <location>
        <begin position="385"/>
        <end position="407"/>
    </location>
</feature>
<feature type="domain" description="Phosphatidic acid phosphatase type 2/haloperoxidase" evidence="9">
    <location>
        <begin position="100"/>
        <end position="239"/>
    </location>
</feature>
<feature type="transmembrane region" description="Helical" evidence="8">
    <location>
        <begin position="175"/>
        <end position="192"/>
    </location>
</feature>
<evidence type="ECO:0000256" key="1">
    <source>
        <dbReference type="ARBA" id="ARBA00004477"/>
    </source>
</evidence>
<keyword evidence="6 8" id="KW-0472">Membrane</keyword>
<organism evidence="10 11">
    <name type="scientific">Aphis craccivora</name>
    <name type="common">Cowpea aphid</name>
    <dbReference type="NCBI Taxonomy" id="307492"/>
    <lineage>
        <taxon>Eukaryota</taxon>
        <taxon>Metazoa</taxon>
        <taxon>Ecdysozoa</taxon>
        <taxon>Arthropoda</taxon>
        <taxon>Hexapoda</taxon>
        <taxon>Insecta</taxon>
        <taxon>Pterygota</taxon>
        <taxon>Neoptera</taxon>
        <taxon>Paraneoptera</taxon>
        <taxon>Hemiptera</taxon>
        <taxon>Sternorrhyncha</taxon>
        <taxon>Aphidomorpha</taxon>
        <taxon>Aphidoidea</taxon>
        <taxon>Aphididae</taxon>
        <taxon>Aphidini</taxon>
        <taxon>Aphis</taxon>
        <taxon>Aphis</taxon>
    </lineage>
</organism>
<dbReference type="PANTHER" id="PTHR14969">
    <property type="entry name" value="SPHINGOSINE-1-PHOSPHATE PHOSPHOHYDROLASE"/>
    <property type="match status" value="1"/>
</dbReference>
<evidence type="ECO:0000256" key="4">
    <source>
        <dbReference type="ARBA" id="ARBA00022824"/>
    </source>
</evidence>
<keyword evidence="11" id="KW-1185">Reference proteome</keyword>
<name>A0A6G0Z251_APHCR</name>
<dbReference type="AlphaFoldDB" id="A0A6G0Z251"/>
<protein>
    <submittedName>
        <fullName evidence="10">Sphingosine-1-phosphate phosphatase 2-like</fullName>
    </submittedName>
</protein>
<dbReference type="InterPro" id="IPR000326">
    <property type="entry name" value="PAP2/HPO"/>
</dbReference>
<evidence type="ECO:0000256" key="8">
    <source>
        <dbReference type="SAM" id="Phobius"/>
    </source>
</evidence>
<dbReference type="GO" id="GO:0042392">
    <property type="term" value="F:sphingosine-1-phosphate phosphatase activity"/>
    <property type="evidence" value="ECO:0007669"/>
    <property type="project" value="TreeGrafter"/>
</dbReference>
<dbReference type="Gene3D" id="1.20.144.10">
    <property type="entry name" value="Phosphatidic acid phosphatase type 2/haloperoxidase"/>
    <property type="match status" value="1"/>
</dbReference>
<proteinExistence type="inferred from homology"/>
<keyword evidence="3" id="KW-0378">Hydrolase</keyword>
<keyword evidence="2 8" id="KW-0812">Transmembrane</keyword>
<dbReference type="OrthoDB" id="301434at2759"/>